<dbReference type="CDD" id="cd11614">
    <property type="entry name" value="SAF_CpaB_FlgA_like"/>
    <property type="match status" value="1"/>
</dbReference>
<name>A0A1I6I1X1_9GAMM</name>
<keyword evidence="2" id="KW-1185">Reference proteome</keyword>
<protein>
    <submittedName>
        <fullName evidence="1">Flp pilus assembly protein CpaB</fullName>
    </submittedName>
</protein>
<evidence type="ECO:0000313" key="1">
    <source>
        <dbReference type="EMBL" id="SFR60687.1"/>
    </source>
</evidence>
<dbReference type="RefSeq" id="WP_092858708.1">
    <property type="nucleotide sequence ID" value="NZ_FOYU01000005.1"/>
</dbReference>
<accession>A0A1I6I1X1</accession>
<dbReference type="AlphaFoldDB" id="A0A1I6I1X1"/>
<organism evidence="1 2">
    <name type="scientific">Pseudidiomarina maritima</name>
    <dbReference type="NCBI Taxonomy" id="519453"/>
    <lineage>
        <taxon>Bacteria</taxon>
        <taxon>Pseudomonadati</taxon>
        <taxon>Pseudomonadota</taxon>
        <taxon>Gammaproteobacteria</taxon>
        <taxon>Alteromonadales</taxon>
        <taxon>Idiomarinaceae</taxon>
        <taxon>Pseudidiomarina</taxon>
    </lineage>
</organism>
<sequence length="251" mass="27988">MLKPNHKSKLTALVVLSLILSFASYQLVTSYVAEKASQEVAEQREIELGILVSQRDILVGEIINSDTLVVRNFPQSLVQDNWLRPEDAPSIIGLASSRFIDRGEPLTANAIEPYRTPRFSSNLKPGFYGVTSLVSVQQLHNGLVKIGDHVTLRGSDFQDSSKPLVLVNIPVIAMDNFDNEAQLDISPSHYLPSTMTFEFTPVQAEIFEVMKLQNFGVWLQRPGSEYVVSTPPVPVKIHRFFANEVSTDAIY</sequence>
<proteinExistence type="predicted"/>
<dbReference type="EMBL" id="FOYU01000005">
    <property type="protein sequence ID" value="SFR60687.1"/>
    <property type="molecule type" value="Genomic_DNA"/>
</dbReference>
<dbReference type="Proteomes" id="UP000199424">
    <property type="component" value="Unassembled WGS sequence"/>
</dbReference>
<gene>
    <name evidence="1" type="ORF">SAMN04488070_2301</name>
</gene>
<evidence type="ECO:0000313" key="2">
    <source>
        <dbReference type="Proteomes" id="UP000199424"/>
    </source>
</evidence>
<reference evidence="2" key="1">
    <citation type="submission" date="2016-10" db="EMBL/GenBank/DDBJ databases">
        <authorList>
            <person name="Varghese N."/>
            <person name="Submissions S."/>
        </authorList>
    </citation>
    <scope>NUCLEOTIDE SEQUENCE [LARGE SCALE GENOMIC DNA]</scope>
    <source>
        <strain evidence="2">CGMCC 1.7285</strain>
    </source>
</reference>